<dbReference type="PANTHER" id="PTHR38360:SF1">
    <property type="entry name" value="F12P19.7"/>
    <property type="match status" value="1"/>
</dbReference>
<keyword evidence="2" id="KW-1133">Transmembrane helix</keyword>
<evidence type="ECO:0000256" key="2">
    <source>
        <dbReference type="SAM" id="Phobius"/>
    </source>
</evidence>
<sequence length="497" mass="51811">MRVSSVLLVLAVGISQGTAQSACPLGAAGPFAGMAVGPVALTYAKQFTLEIVNAFTATVTVAGKQITLAACNGPASPSAIVVPVSSVSVQQTAVLGFLERLGKLSSVSSIDKQYATSDCALNLPTAAASNAAVTFGSASGNLDVAAAILSETSPLAMAEWVLFFDAFYAGTGNGKTVFDGIVSQYKCLAGKVQKYRESNEEKYGTDPVVVISASDFKANSIIAPTNIPFWTTVFTDAGGVPLIAQDASTFASMAHSADVVFDATFEGATEYNIKLWSTIHGGLTPTSRGYPFLNGFQSQIWRFDERAANGYDDFYQSSPAQPDLLLADFNTAYNPFWLRNLANSATYTQSKGSNCAGRTTFSQYFDGKLCPAREYVPNVGRLEKPASLPSSSNTGGSTGSSNNGSNVSSGSLTAGVIGGIAGGVAAGLIVACLAVWCIGKRRAKAGLDERDRGSFAWVSDAAANRRFVRIGEENDVGLGRVDAEEGTANYLTARRSG</sequence>
<evidence type="ECO:0000313" key="5">
    <source>
        <dbReference type="Proteomes" id="UP000320333"/>
    </source>
</evidence>
<protein>
    <submittedName>
        <fullName evidence="4">Uncharacterized protein</fullName>
    </submittedName>
</protein>
<feature type="signal peptide" evidence="3">
    <location>
        <begin position="1"/>
        <end position="19"/>
    </location>
</feature>
<keyword evidence="3" id="KW-0732">Signal</keyword>
<evidence type="ECO:0000313" key="4">
    <source>
        <dbReference type="EMBL" id="TPX75974.1"/>
    </source>
</evidence>
<feature type="region of interest" description="Disordered" evidence="1">
    <location>
        <begin position="383"/>
        <end position="406"/>
    </location>
</feature>
<keyword evidence="2" id="KW-0812">Transmembrane</keyword>
<evidence type="ECO:0000256" key="3">
    <source>
        <dbReference type="SAM" id="SignalP"/>
    </source>
</evidence>
<comment type="caution">
    <text evidence="4">The sequence shown here is derived from an EMBL/GenBank/DDBJ whole genome shotgun (WGS) entry which is preliminary data.</text>
</comment>
<reference evidence="4 5" key="1">
    <citation type="journal article" date="2019" name="Sci. Rep.">
        <title>Comparative genomics of chytrid fungi reveal insights into the obligate biotrophic and pathogenic lifestyle of Synchytrium endobioticum.</title>
        <authorList>
            <person name="van de Vossenberg B.T.L.H."/>
            <person name="Warris S."/>
            <person name="Nguyen H.D.T."/>
            <person name="van Gent-Pelzer M.P.E."/>
            <person name="Joly D.L."/>
            <person name="van de Geest H.C."/>
            <person name="Bonants P.J.M."/>
            <person name="Smith D.S."/>
            <person name="Levesque C.A."/>
            <person name="van der Lee T.A.J."/>
        </authorList>
    </citation>
    <scope>NUCLEOTIDE SEQUENCE [LARGE SCALE GENOMIC DNA]</scope>
    <source>
        <strain evidence="4 5">CBS 675.73</strain>
    </source>
</reference>
<name>A0A507FI42_9FUNG</name>
<dbReference type="EMBL" id="QEAP01000062">
    <property type="protein sequence ID" value="TPX75974.1"/>
    <property type="molecule type" value="Genomic_DNA"/>
</dbReference>
<accession>A0A507FI42</accession>
<gene>
    <name evidence="4" type="ORF">CcCBS67573_g02770</name>
</gene>
<evidence type="ECO:0000256" key="1">
    <source>
        <dbReference type="SAM" id="MobiDB-lite"/>
    </source>
</evidence>
<dbReference type="AlphaFoldDB" id="A0A507FI42"/>
<feature type="chain" id="PRO_5021469333" evidence="3">
    <location>
        <begin position="20"/>
        <end position="497"/>
    </location>
</feature>
<dbReference type="OrthoDB" id="2130912at2759"/>
<dbReference type="STRING" id="246404.A0A507FI42"/>
<feature type="compositionally biased region" description="Low complexity" evidence="1">
    <location>
        <begin position="390"/>
        <end position="406"/>
    </location>
</feature>
<feature type="transmembrane region" description="Helical" evidence="2">
    <location>
        <begin position="412"/>
        <end position="438"/>
    </location>
</feature>
<keyword evidence="5" id="KW-1185">Reference proteome</keyword>
<proteinExistence type="predicted"/>
<organism evidence="4 5">
    <name type="scientific">Chytriomyces confervae</name>
    <dbReference type="NCBI Taxonomy" id="246404"/>
    <lineage>
        <taxon>Eukaryota</taxon>
        <taxon>Fungi</taxon>
        <taxon>Fungi incertae sedis</taxon>
        <taxon>Chytridiomycota</taxon>
        <taxon>Chytridiomycota incertae sedis</taxon>
        <taxon>Chytridiomycetes</taxon>
        <taxon>Chytridiales</taxon>
        <taxon>Chytriomycetaceae</taxon>
        <taxon>Chytriomyces</taxon>
    </lineage>
</organism>
<keyword evidence="2" id="KW-0472">Membrane</keyword>
<dbReference type="PANTHER" id="PTHR38360">
    <property type="entry name" value="OS03G0120000 PROTEIN"/>
    <property type="match status" value="1"/>
</dbReference>
<dbReference type="Proteomes" id="UP000320333">
    <property type="component" value="Unassembled WGS sequence"/>
</dbReference>